<dbReference type="GO" id="GO:0003676">
    <property type="term" value="F:nucleic acid binding"/>
    <property type="evidence" value="ECO:0007669"/>
    <property type="project" value="InterPro"/>
</dbReference>
<comment type="caution">
    <text evidence="2">The sequence shown here is derived from an EMBL/GenBank/DDBJ whole genome shotgun (WGS) entry which is preliminary data.</text>
</comment>
<dbReference type="SUPFAM" id="SSF52540">
    <property type="entry name" value="P-loop containing nucleoside triphosphate hydrolases"/>
    <property type="match status" value="1"/>
</dbReference>
<organism evidence="2 3">
    <name type="scientific">Acetobacter pasteurianus</name>
    <name type="common">Acetobacter turbidans</name>
    <dbReference type="NCBI Taxonomy" id="438"/>
    <lineage>
        <taxon>Bacteria</taxon>
        <taxon>Pseudomonadati</taxon>
        <taxon>Pseudomonadota</taxon>
        <taxon>Alphaproteobacteria</taxon>
        <taxon>Acetobacterales</taxon>
        <taxon>Acetobacteraceae</taxon>
        <taxon>Acetobacter</taxon>
    </lineage>
</organism>
<dbReference type="Pfam" id="PF13683">
    <property type="entry name" value="rve_3"/>
    <property type="match status" value="1"/>
</dbReference>
<dbReference type="Gene3D" id="3.40.50.300">
    <property type="entry name" value="P-loop containing nucleotide triphosphate hydrolases"/>
    <property type="match status" value="1"/>
</dbReference>
<gene>
    <name evidence="2" type="ORF">SRCM100623_00629</name>
</gene>
<reference evidence="2 3" key="1">
    <citation type="submission" date="2016-05" db="EMBL/GenBank/DDBJ databases">
        <title>Genome sequencing of Acetobacter pasteurianus strain SRCM100623.</title>
        <authorList>
            <person name="Song Y.R."/>
        </authorList>
    </citation>
    <scope>NUCLEOTIDE SEQUENCE [LARGE SCALE GENOMIC DNA]</scope>
    <source>
        <strain evidence="2 3">SRCM100623</strain>
    </source>
</reference>
<dbReference type="Gene3D" id="3.30.420.10">
    <property type="entry name" value="Ribonuclease H-like superfamily/Ribonuclease H"/>
    <property type="match status" value="1"/>
</dbReference>
<name>A0A1A0DHQ5_ACEPA</name>
<dbReference type="PANTHER" id="PTHR47515:SF2">
    <property type="entry name" value="INTEGRASE CORE DOMAIN PROTEIN"/>
    <property type="match status" value="1"/>
</dbReference>
<dbReference type="Proteomes" id="UP000093796">
    <property type="component" value="Unassembled WGS sequence"/>
</dbReference>
<protein>
    <submittedName>
        <fullName evidence="2">Insertion element IS476 uncharacterized 39.2 kDa protein</fullName>
    </submittedName>
</protein>
<dbReference type="InterPro" id="IPR036397">
    <property type="entry name" value="RNaseH_sf"/>
</dbReference>
<dbReference type="SUPFAM" id="SSF53098">
    <property type="entry name" value="Ribonuclease H-like"/>
    <property type="match status" value="1"/>
</dbReference>
<dbReference type="EMBL" id="LYUD01000059">
    <property type="protein sequence ID" value="OAZ74495.1"/>
    <property type="molecule type" value="Genomic_DNA"/>
</dbReference>
<evidence type="ECO:0000259" key="1">
    <source>
        <dbReference type="PROSITE" id="PS50994"/>
    </source>
</evidence>
<feature type="domain" description="Integrase catalytic" evidence="1">
    <location>
        <begin position="200"/>
        <end position="292"/>
    </location>
</feature>
<dbReference type="InterPro" id="IPR001584">
    <property type="entry name" value="Integrase_cat-core"/>
</dbReference>
<dbReference type="PROSITE" id="PS50994">
    <property type="entry name" value="INTEGRASE"/>
    <property type="match status" value="1"/>
</dbReference>
<sequence length="292" mass="32993">MEQESGSFCPQICILSAAGGCGKTTLAVNLFQPFLHDPCMIFMGAFQEEIPFLKEEKAHFIRQSSRNEVVDLAGEHADRPVIIDICSNAVEAFLAGAKRCFTARDTFFDLFVIPVRAERYTLHRGMWTADRLHEANVPWEQILFLPARVKEGAEKDALRDHYAEGTGPRILADGFIEENPIFDDMYGAGVCLADLSEIPDAPGRWSLCNQSERAAEKQGITLIYTQPGNPQQNAYIERYNRTVRQEWLEQYLFESIQDVQEVATQWLWTYNHDKPNMGNSGLTPAQKLKTAA</sequence>
<evidence type="ECO:0000313" key="2">
    <source>
        <dbReference type="EMBL" id="OAZ74495.1"/>
    </source>
</evidence>
<accession>A0A1A0DHQ5</accession>
<dbReference type="GO" id="GO:0015074">
    <property type="term" value="P:DNA integration"/>
    <property type="evidence" value="ECO:0007669"/>
    <property type="project" value="InterPro"/>
</dbReference>
<evidence type="ECO:0000313" key="3">
    <source>
        <dbReference type="Proteomes" id="UP000093796"/>
    </source>
</evidence>
<dbReference type="AlphaFoldDB" id="A0A1A0DHQ5"/>
<dbReference type="InterPro" id="IPR027417">
    <property type="entry name" value="P-loop_NTPase"/>
</dbReference>
<proteinExistence type="predicted"/>
<dbReference type="InterPro" id="IPR012337">
    <property type="entry name" value="RNaseH-like_sf"/>
</dbReference>
<dbReference type="PATRIC" id="fig|438.15.peg.720"/>
<dbReference type="PANTHER" id="PTHR47515">
    <property type="entry name" value="LOW CALCIUM RESPONSE LOCUS PROTEIN T"/>
    <property type="match status" value="1"/>
</dbReference>